<keyword evidence="2" id="KW-1133">Transmembrane helix</keyword>
<accession>A0AAD3XTG4</accession>
<proteinExistence type="predicted"/>
<evidence type="ECO:0000313" key="4">
    <source>
        <dbReference type="Proteomes" id="UP001279734"/>
    </source>
</evidence>
<feature type="compositionally biased region" description="Polar residues" evidence="1">
    <location>
        <begin position="1"/>
        <end position="10"/>
    </location>
</feature>
<keyword evidence="2" id="KW-0472">Membrane</keyword>
<feature type="compositionally biased region" description="Basic residues" evidence="1">
    <location>
        <begin position="18"/>
        <end position="28"/>
    </location>
</feature>
<evidence type="ECO:0000256" key="1">
    <source>
        <dbReference type="SAM" id="MobiDB-lite"/>
    </source>
</evidence>
<feature type="region of interest" description="Disordered" evidence="1">
    <location>
        <begin position="1"/>
        <end position="37"/>
    </location>
</feature>
<comment type="caution">
    <text evidence="3">The sequence shown here is derived from an EMBL/GenBank/DDBJ whole genome shotgun (WGS) entry which is preliminary data.</text>
</comment>
<reference evidence="3" key="1">
    <citation type="submission" date="2023-05" db="EMBL/GenBank/DDBJ databases">
        <title>Nepenthes gracilis genome sequencing.</title>
        <authorList>
            <person name="Fukushima K."/>
        </authorList>
    </citation>
    <scope>NUCLEOTIDE SEQUENCE</scope>
    <source>
        <strain evidence="3">SING2019-196</strain>
    </source>
</reference>
<dbReference type="Proteomes" id="UP001279734">
    <property type="component" value="Unassembled WGS sequence"/>
</dbReference>
<gene>
    <name evidence="3" type="ORF">Nepgr_018788</name>
</gene>
<dbReference type="EMBL" id="BSYO01000017">
    <property type="protein sequence ID" value="GMH16947.1"/>
    <property type="molecule type" value="Genomic_DNA"/>
</dbReference>
<name>A0AAD3XTG4_NEPGR</name>
<organism evidence="3 4">
    <name type="scientific">Nepenthes gracilis</name>
    <name type="common">Slender pitcher plant</name>
    <dbReference type="NCBI Taxonomy" id="150966"/>
    <lineage>
        <taxon>Eukaryota</taxon>
        <taxon>Viridiplantae</taxon>
        <taxon>Streptophyta</taxon>
        <taxon>Embryophyta</taxon>
        <taxon>Tracheophyta</taxon>
        <taxon>Spermatophyta</taxon>
        <taxon>Magnoliopsida</taxon>
        <taxon>eudicotyledons</taxon>
        <taxon>Gunneridae</taxon>
        <taxon>Pentapetalae</taxon>
        <taxon>Caryophyllales</taxon>
        <taxon>Nepenthaceae</taxon>
        <taxon>Nepenthes</taxon>
    </lineage>
</organism>
<keyword evidence="4" id="KW-1185">Reference proteome</keyword>
<feature type="transmembrane region" description="Helical" evidence="2">
    <location>
        <begin position="135"/>
        <end position="154"/>
    </location>
</feature>
<evidence type="ECO:0000313" key="3">
    <source>
        <dbReference type="EMBL" id="GMH16947.1"/>
    </source>
</evidence>
<sequence>MADQVTTPSRPVQEGLVKKSKSRRHQKSTPKNPKGTISKSARWSIVCQLYQWCWHSAGCFSVEAASNTKAGVVCCFLGVDMIKNSRFIVVHFRMDSSLICWFASLCRFGRFGRYALISGMDGLPGILGMDWLRMVWNLQSIFAALLGVATSFWFSQSSWPFGVPSQLIDCP</sequence>
<evidence type="ECO:0000256" key="2">
    <source>
        <dbReference type="SAM" id="Phobius"/>
    </source>
</evidence>
<keyword evidence="2" id="KW-0812">Transmembrane</keyword>
<dbReference type="AlphaFoldDB" id="A0AAD3XTG4"/>
<protein>
    <submittedName>
        <fullName evidence="3">Uncharacterized protein</fullName>
    </submittedName>
</protein>